<gene>
    <name evidence="4" type="ORF">JGU71_20955</name>
</gene>
<keyword evidence="5" id="KW-1185">Reference proteome</keyword>
<dbReference type="InterPro" id="IPR016181">
    <property type="entry name" value="Acyl_CoA_acyltransferase"/>
</dbReference>
<organism evidence="4 5">
    <name type="scientific">Antrihabitans stalagmiti</name>
    <dbReference type="NCBI Taxonomy" id="2799499"/>
    <lineage>
        <taxon>Bacteria</taxon>
        <taxon>Bacillati</taxon>
        <taxon>Actinomycetota</taxon>
        <taxon>Actinomycetes</taxon>
        <taxon>Mycobacteriales</taxon>
        <taxon>Nocardiaceae</taxon>
        <taxon>Antrihabitans</taxon>
    </lineage>
</organism>
<dbReference type="AlphaFoldDB" id="A0A934NU66"/>
<dbReference type="PROSITE" id="PS51186">
    <property type="entry name" value="GNAT"/>
    <property type="match status" value="1"/>
</dbReference>
<evidence type="ECO:0000313" key="4">
    <source>
        <dbReference type="EMBL" id="MBJ8341359.1"/>
    </source>
</evidence>
<feature type="domain" description="N-acetyltransferase" evidence="3">
    <location>
        <begin position="6"/>
        <end position="180"/>
    </location>
</feature>
<dbReference type="CDD" id="cd04301">
    <property type="entry name" value="NAT_SF"/>
    <property type="match status" value="1"/>
</dbReference>
<keyword evidence="1" id="KW-0808">Transferase</keyword>
<dbReference type="Gene3D" id="3.40.630.30">
    <property type="match status" value="1"/>
</dbReference>
<evidence type="ECO:0000256" key="1">
    <source>
        <dbReference type="ARBA" id="ARBA00022679"/>
    </source>
</evidence>
<proteinExistence type="predicted"/>
<dbReference type="EMBL" id="JAEMNV010000007">
    <property type="protein sequence ID" value="MBJ8341359.1"/>
    <property type="molecule type" value="Genomic_DNA"/>
</dbReference>
<dbReference type="InterPro" id="IPR050832">
    <property type="entry name" value="Bact_Acetyltransf"/>
</dbReference>
<name>A0A934NU66_9NOCA</name>
<evidence type="ECO:0000259" key="3">
    <source>
        <dbReference type="PROSITE" id="PS51186"/>
    </source>
</evidence>
<dbReference type="RefSeq" id="WP_199706240.1">
    <property type="nucleotide sequence ID" value="NZ_JAEMNV010000007.1"/>
</dbReference>
<dbReference type="Proteomes" id="UP000655868">
    <property type="component" value="Unassembled WGS sequence"/>
</dbReference>
<dbReference type="Pfam" id="PF00583">
    <property type="entry name" value="Acetyltransf_1"/>
    <property type="match status" value="1"/>
</dbReference>
<dbReference type="GO" id="GO:0016747">
    <property type="term" value="F:acyltransferase activity, transferring groups other than amino-acyl groups"/>
    <property type="evidence" value="ECO:0007669"/>
    <property type="project" value="InterPro"/>
</dbReference>
<sequence>MTMVAVDVSRAGLWDAEALSDVAAATFPLACPPNASPEDIEVFIDEVLSYERFGEYLSDPLRTVLKATKGGKIVGYAMLLDGPPEDAEVAKVVTLRPILEISKMYVLPGQHGTGVSTALMDAAVEFARANSYTGVWLGVNQHNQRAQRFYTKNGFETVGTKTFRVGTQLHHDFVMQRSIQLTEPAARPSRSG</sequence>
<protein>
    <submittedName>
        <fullName evidence="4">GNAT family N-acetyltransferase</fullName>
    </submittedName>
</protein>
<keyword evidence="2" id="KW-0012">Acyltransferase</keyword>
<dbReference type="SUPFAM" id="SSF55729">
    <property type="entry name" value="Acyl-CoA N-acyltransferases (Nat)"/>
    <property type="match status" value="1"/>
</dbReference>
<comment type="caution">
    <text evidence="4">The sequence shown here is derived from an EMBL/GenBank/DDBJ whole genome shotgun (WGS) entry which is preliminary data.</text>
</comment>
<dbReference type="PANTHER" id="PTHR43877">
    <property type="entry name" value="AMINOALKYLPHOSPHONATE N-ACETYLTRANSFERASE-RELATED-RELATED"/>
    <property type="match status" value="1"/>
</dbReference>
<reference evidence="4" key="1">
    <citation type="submission" date="2020-12" db="EMBL/GenBank/DDBJ databases">
        <title>Antrihabitans popcorni sp. nov. and Antrihabitans auranticaus sp. nov., isolated from a larva cave.</title>
        <authorList>
            <person name="Lee S.D."/>
            <person name="Kim I.S."/>
        </authorList>
    </citation>
    <scope>NUCLEOTIDE SEQUENCE</scope>
    <source>
        <strain evidence="4">YC3-6</strain>
    </source>
</reference>
<evidence type="ECO:0000313" key="5">
    <source>
        <dbReference type="Proteomes" id="UP000655868"/>
    </source>
</evidence>
<accession>A0A934NU66</accession>
<dbReference type="InterPro" id="IPR000182">
    <property type="entry name" value="GNAT_dom"/>
</dbReference>
<evidence type="ECO:0000256" key="2">
    <source>
        <dbReference type="ARBA" id="ARBA00023315"/>
    </source>
</evidence>